<dbReference type="OrthoDB" id="2179227at2759"/>
<feature type="transmembrane region" description="Helical" evidence="1">
    <location>
        <begin position="12"/>
        <end position="31"/>
    </location>
</feature>
<dbReference type="STRING" id="1754190.A0A1Y1YG42"/>
<dbReference type="EMBL" id="MCOG01000002">
    <property type="protein sequence ID" value="ORY86460.1"/>
    <property type="molecule type" value="Genomic_DNA"/>
</dbReference>
<reference evidence="2 4" key="1">
    <citation type="submission" date="2016-08" db="EMBL/GenBank/DDBJ databases">
        <title>A Parts List for Fungal Cellulosomes Revealed by Comparative Genomics.</title>
        <authorList>
            <consortium name="DOE Joint Genome Institute"/>
            <person name="Haitjema C.H."/>
            <person name="Gilmore S.P."/>
            <person name="Henske J.K."/>
            <person name="Solomon K.V."/>
            <person name="De Groot R."/>
            <person name="Kuo A."/>
            <person name="Mondo S.J."/>
            <person name="Salamov A.A."/>
            <person name="Labutti K."/>
            <person name="Zhao Z."/>
            <person name="Chiniquy J."/>
            <person name="Barry K."/>
            <person name="Brewer H.M."/>
            <person name="Purvine S.O."/>
            <person name="Wright A.T."/>
            <person name="Boxma B."/>
            <person name="Van Alen T."/>
            <person name="Hackstein J.H."/>
            <person name="Baker S.E."/>
            <person name="Grigoriev I.V."/>
            <person name="O'Malley M.A."/>
        </authorList>
    </citation>
    <scope>NUCLEOTIDE SEQUENCE [LARGE SCALE GENOMIC DNA]</scope>
    <source>
        <strain evidence="2 4">G1</strain>
    </source>
</reference>
<accession>A0A1Y1YG42</accession>
<evidence type="ECO:0000313" key="3">
    <source>
        <dbReference type="EMBL" id="ORY86460.1"/>
    </source>
</evidence>
<feature type="transmembrane region" description="Helical" evidence="1">
    <location>
        <begin position="133"/>
        <end position="151"/>
    </location>
</feature>
<keyword evidence="4" id="KW-1185">Reference proteome</keyword>
<evidence type="ECO:0000313" key="2">
    <source>
        <dbReference type="EMBL" id="ORX97000.1"/>
    </source>
</evidence>
<name>A0A1Y1YG42_9FUNG</name>
<dbReference type="AlphaFoldDB" id="A0A1Y1YG42"/>
<keyword evidence="1" id="KW-1133">Transmembrane helix</keyword>
<keyword evidence="1" id="KW-0812">Transmembrane</keyword>
<dbReference type="EMBL" id="MCOG01000606">
    <property type="protein sequence ID" value="ORX97000.1"/>
    <property type="molecule type" value="Genomic_DNA"/>
</dbReference>
<gene>
    <name evidence="3" type="ORF">LY90DRAFT_498682</name>
    <name evidence="2" type="ORF">LY90DRAFT_520149</name>
</gene>
<organism evidence="2 4">
    <name type="scientific">Neocallimastix californiae</name>
    <dbReference type="NCBI Taxonomy" id="1754190"/>
    <lineage>
        <taxon>Eukaryota</taxon>
        <taxon>Fungi</taxon>
        <taxon>Fungi incertae sedis</taxon>
        <taxon>Chytridiomycota</taxon>
        <taxon>Chytridiomycota incertae sedis</taxon>
        <taxon>Neocallimastigomycetes</taxon>
        <taxon>Neocallimastigales</taxon>
        <taxon>Neocallimastigaceae</taxon>
        <taxon>Neocallimastix</taxon>
    </lineage>
</organism>
<proteinExistence type="predicted"/>
<comment type="caution">
    <text evidence="2">The sequence shown here is derived from an EMBL/GenBank/DDBJ whole genome shotgun (WGS) entry which is preliminary data.</text>
</comment>
<evidence type="ECO:0000313" key="4">
    <source>
        <dbReference type="Proteomes" id="UP000193920"/>
    </source>
</evidence>
<sequence>MGRNYKISNKPIFYTLIILFIVEIATVITRWRKYLLKYDCYNFSLYLQDDQPYNVFDKNMTANSRSALRKISYDFPEYYDSAYLSHIADQSGALFDMCLCCIPILFSLYFVISHNYDKIKCCGCCECCNCCDIFWYFITPIACIISSIMTINRHIKVVPKEDIDDNILTENLNNNLDEYYYNRKRWLIICAFTIIIITFIQTILVLILIVIHRRNYEPETKQDFVKPSEIIPSSSNVIDDSKDLS</sequence>
<keyword evidence="1" id="KW-0472">Membrane</keyword>
<protein>
    <submittedName>
        <fullName evidence="2">Uncharacterized protein</fullName>
    </submittedName>
</protein>
<feature type="transmembrane region" description="Helical" evidence="1">
    <location>
        <begin position="186"/>
        <end position="211"/>
    </location>
</feature>
<feature type="transmembrane region" description="Helical" evidence="1">
    <location>
        <begin position="93"/>
        <end position="112"/>
    </location>
</feature>
<dbReference type="Proteomes" id="UP000193920">
    <property type="component" value="Unassembled WGS sequence"/>
</dbReference>
<evidence type="ECO:0000256" key="1">
    <source>
        <dbReference type="SAM" id="Phobius"/>
    </source>
</evidence>